<sequence length="206" mass="22616">MLHDQARERLNLLPGAIREASSWADVARRLGYGGSSGSAYATMKRAAVQLGVDTSHLPDAANARVIHPSSAIPFARQAADERLRSAAIGEAVSWFLRRGYTPSLPVEPTRYDIVVESDEGLKKVQVKTTTRQKGGRFQVGVSRMEYRAVAASTTNVRRVRATYTCEDVDFFFVITSGGDRYLIPTRVVGGHTVISLGEKYRAFLVP</sequence>
<evidence type="ECO:0000313" key="3">
    <source>
        <dbReference type="Proteomes" id="UP000624325"/>
    </source>
</evidence>
<evidence type="ECO:0000313" key="2">
    <source>
        <dbReference type="EMBL" id="GIF59983.1"/>
    </source>
</evidence>
<reference evidence="2 3" key="1">
    <citation type="submission" date="2021-01" db="EMBL/GenBank/DDBJ databases">
        <title>Whole genome shotgun sequence of Asanoa iriomotensis NBRC 100142.</title>
        <authorList>
            <person name="Komaki H."/>
            <person name="Tamura T."/>
        </authorList>
    </citation>
    <scope>NUCLEOTIDE SEQUENCE [LARGE SCALE GENOMIC DNA]</scope>
    <source>
        <strain evidence="2 3">NBRC 100142</strain>
    </source>
</reference>
<proteinExistence type="predicted"/>
<protein>
    <recommendedName>
        <fullName evidence="1">PD(D/E)XK endonuclease domain-containing protein</fullName>
    </recommendedName>
</protein>
<comment type="caution">
    <text evidence="2">The sequence shown here is derived from an EMBL/GenBank/DDBJ whole genome shotgun (WGS) entry which is preliminary data.</text>
</comment>
<dbReference type="InterPro" id="IPR011856">
    <property type="entry name" value="tRNA_endonuc-like_dom_sf"/>
</dbReference>
<keyword evidence="3" id="KW-1185">Reference proteome</keyword>
<dbReference type="Gene3D" id="3.40.1350.10">
    <property type="match status" value="1"/>
</dbReference>
<organism evidence="2 3">
    <name type="scientific">Asanoa iriomotensis</name>
    <dbReference type="NCBI Taxonomy" id="234613"/>
    <lineage>
        <taxon>Bacteria</taxon>
        <taxon>Bacillati</taxon>
        <taxon>Actinomycetota</taxon>
        <taxon>Actinomycetes</taxon>
        <taxon>Micromonosporales</taxon>
        <taxon>Micromonosporaceae</taxon>
        <taxon>Asanoa</taxon>
    </lineage>
</organism>
<name>A0ABQ4CB51_9ACTN</name>
<feature type="domain" description="PD(D/E)XK endonuclease" evidence="1">
    <location>
        <begin position="91"/>
        <end position="191"/>
    </location>
</feature>
<dbReference type="Pfam" id="PF11645">
    <property type="entry name" value="PDDEXK_5"/>
    <property type="match status" value="1"/>
</dbReference>
<evidence type="ECO:0000259" key="1">
    <source>
        <dbReference type="Pfam" id="PF11645"/>
    </source>
</evidence>
<accession>A0ABQ4CB51</accession>
<dbReference type="InterPro" id="IPR021671">
    <property type="entry name" value="PD(D/E)XK_Endonuc"/>
</dbReference>
<dbReference type="EMBL" id="BONC01000057">
    <property type="protein sequence ID" value="GIF59983.1"/>
    <property type="molecule type" value="Genomic_DNA"/>
</dbReference>
<dbReference type="Proteomes" id="UP000624325">
    <property type="component" value="Unassembled WGS sequence"/>
</dbReference>
<gene>
    <name evidence="2" type="ORF">Air01nite_60780</name>
</gene>